<keyword evidence="2" id="KW-1185">Reference proteome</keyword>
<evidence type="ECO:0000313" key="2">
    <source>
        <dbReference type="Proteomes" id="UP000054653"/>
    </source>
</evidence>
<evidence type="ECO:0000313" key="1">
    <source>
        <dbReference type="EMBL" id="KRY60191.1"/>
    </source>
</evidence>
<reference evidence="1 2" key="1">
    <citation type="submission" date="2015-01" db="EMBL/GenBank/DDBJ databases">
        <title>Evolution of Trichinella species and genotypes.</title>
        <authorList>
            <person name="Korhonen P.K."/>
            <person name="Edoardo P."/>
            <person name="Giuseppe L.R."/>
            <person name="Gasser R.B."/>
        </authorList>
    </citation>
    <scope>NUCLEOTIDE SEQUENCE [LARGE SCALE GENOMIC DNA]</scope>
    <source>
        <strain evidence="1">ISS120</strain>
    </source>
</reference>
<dbReference type="Proteomes" id="UP000054653">
    <property type="component" value="Unassembled WGS sequence"/>
</dbReference>
<proteinExistence type="predicted"/>
<accession>A0A0V1DFC6</accession>
<organism evidence="1 2">
    <name type="scientific">Trichinella britovi</name>
    <name type="common">Parasitic roundworm</name>
    <dbReference type="NCBI Taxonomy" id="45882"/>
    <lineage>
        <taxon>Eukaryota</taxon>
        <taxon>Metazoa</taxon>
        <taxon>Ecdysozoa</taxon>
        <taxon>Nematoda</taxon>
        <taxon>Enoplea</taxon>
        <taxon>Dorylaimia</taxon>
        <taxon>Trichinellida</taxon>
        <taxon>Trichinellidae</taxon>
        <taxon>Trichinella</taxon>
    </lineage>
</organism>
<dbReference type="AlphaFoldDB" id="A0A0V1DFC6"/>
<comment type="caution">
    <text evidence="1">The sequence shown here is derived from an EMBL/GenBank/DDBJ whole genome shotgun (WGS) entry which is preliminary data.</text>
</comment>
<sequence>MRLKLAMGNRAKSLTVSPCYLSLINLTNEVTSAVNSGAFSIVGGGNLKSKLALSICTHAAEAEIGLFIIVKVVFPCSYPSVKFLSVGVQKVAKETDRPSKLGSAEQLQGTNCVPVDELPSVQVLAAFFTQPDTTEPKLEKHDRL</sequence>
<gene>
    <name evidence="1" type="ORF">T03_12740</name>
</gene>
<name>A0A0V1DFC6_TRIBR</name>
<dbReference type="EMBL" id="JYDI01000007">
    <property type="protein sequence ID" value="KRY60191.1"/>
    <property type="molecule type" value="Genomic_DNA"/>
</dbReference>
<protein>
    <submittedName>
        <fullName evidence="1">Uncharacterized protein</fullName>
    </submittedName>
</protein>